<proteinExistence type="predicted"/>
<accession>A0A6I3KF34</accession>
<comment type="caution">
    <text evidence="1">The sequence shown here is derived from an EMBL/GenBank/DDBJ whole genome shotgun (WGS) entry which is preliminary data.</text>
</comment>
<organism evidence="1 2">
    <name type="scientific">Hyphomicrobium album</name>
    <dbReference type="NCBI Taxonomy" id="2665159"/>
    <lineage>
        <taxon>Bacteria</taxon>
        <taxon>Pseudomonadati</taxon>
        <taxon>Pseudomonadota</taxon>
        <taxon>Alphaproteobacteria</taxon>
        <taxon>Hyphomicrobiales</taxon>
        <taxon>Hyphomicrobiaceae</taxon>
        <taxon>Hyphomicrobium</taxon>
    </lineage>
</organism>
<dbReference type="Proteomes" id="UP000440694">
    <property type="component" value="Unassembled WGS sequence"/>
</dbReference>
<sequence>MTGDIETWRRRGEAARLAHETVNRAFREHVRERDPDRYTALLQDFWTKTAAALPSTDAAFMPGLANGHVRFVETGIAFLEADPWFFRSGYEKQKIIRHLKRAPLTQAQRQRLARVVLAAIDGHAAGVPENRDRVEFRHFGRLACAIWSDFLDEEVARRMQSPDPGIRRRATWVAEAAISAGKA</sequence>
<evidence type="ECO:0000313" key="2">
    <source>
        <dbReference type="Proteomes" id="UP000440694"/>
    </source>
</evidence>
<dbReference type="EMBL" id="WMBQ01000001">
    <property type="protein sequence ID" value="MTD93504.1"/>
    <property type="molecule type" value="Genomic_DNA"/>
</dbReference>
<evidence type="ECO:0000313" key="1">
    <source>
        <dbReference type="EMBL" id="MTD93504.1"/>
    </source>
</evidence>
<gene>
    <name evidence="1" type="ORF">GIW81_04045</name>
</gene>
<protein>
    <submittedName>
        <fullName evidence="1">Uncharacterized protein</fullName>
    </submittedName>
</protein>
<dbReference type="RefSeq" id="WP_154738036.1">
    <property type="nucleotide sequence ID" value="NZ_WMBQ01000001.1"/>
</dbReference>
<reference evidence="1 2" key="1">
    <citation type="submission" date="2019-11" db="EMBL/GenBank/DDBJ databases">
        <title>Identification of a novel strain.</title>
        <authorList>
            <person name="Xu Q."/>
            <person name="Wang G."/>
        </authorList>
    </citation>
    <scope>NUCLEOTIDE SEQUENCE [LARGE SCALE GENOMIC DNA]</scope>
    <source>
        <strain evidence="2">xq</strain>
    </source>
</reference>
<dbReference type="AlphaFoldDB" id="A0A6I3KF34"/>
<name>A0A6I3KF34_9HYPH</name>
<keyword evidence="2" id="KW-1185">Reference proteome</keyword>